<dbReference type="OrthoDB" id="6392at2"/>
<dbReference type="Proteomes" id="UP000182569">
    <property type="component" value="Chromosome"/>
</dbReference>
<dbReference type="STRING" id="1552.A7L45_13135"/>
<protein>
    <recommendedName>
        <fullName evidence="3">UPF0122 protein A7L45_13135</fullName>
    </recommendedName>
</protein>
<proteinExistence type="inferred from homology"/>
<evidence type="ECO:0000256" key="1">
    <source>
        <dbReference type="ARBA" id="ARBA00008720"/>
    </source>
</evidence>
<dbReference type="NCBIfam" id="NF001072">
    <property type="entry name" value="PRK00118.2-2"/>
    <property type="match status" value="1"/>
</dbReference>
<dbReference type="InterPro" id="IPR007394">
    <property type="entry name" value="UPF0122"/>
</dbReference>
<dbReference type="KEGG" id="ceu:A7L45_13135"/>
<evidence type="ECO:0000313" key="5">
    <source>
        <dbReference type="Proteomes" id="UP000182569"/>
    </source>
</evidence>
<name>A0A1J0GHU9_9CLOT</name>
<dbReference type="Pfam" id="PF04297">
    <property type="entry name" value="UPF0122"/>
    <property type="match status" value="1"/>
</dbReference>
<dbReference type="EMBL" id="CP015756">
    <property type="protein sequence ID" value="APC40946.1"/>
    <property type="molecule type" value="Genomic_DNA"/>
</dbReference>
<dbReference type="RefSeq" id="WP_071613239.1">
    <property type="nucleotide sequence ID" value="NZ_CP015756.1"/>
</dbReference>
<dbReference type="SUPFAM" id="SSF88659">
    <property type="entry name" value="Sigma3 and sigma4 domains of RNA polymerase sigma factors"/>
    <property type="match status" value="1"/>
</dbReference>
<organism evidence="4 5">
    <name type="scientific">Clostridium estertheticum subsp. estertheticum</name>
    <dbReference type="NCBI Taxonomy" id="1552"/>
    <lineage>
        <taxon>Bacteria</taxon>
        <taxon>Bacillati</taxon>
        <taxon>Bacillota</taxon>
        <taxon>Clostridia</taxon>
        <taxon>Eubacteriales</taxon>
        <taxon>Clostridiaceae</taxon>
        <taxon>Clostridium</taxon>
    </lineage>
</organism>
<keyword evidence="4" id="KW-0238">DNA-binding</keyword>
<dbReference type="InterPro" id="IPR013324">
    <property type="entry name" value="RNA_pol_sigma_r3/r4-like"/>
</dbReference>
<evidence type="ECO:0000256" key="3">
    <source>
        <dbReference type="HAMAP-Rule" id="MF_00245"/>
    </source>
</evidence>
<gene>
    <name evidence="4" type="ORF">A7L45_13135</name>
</gene>
<sequence>MEKRFEISLLLDFYGELLTEKQRIIMDLYFNNDLSLSEIAEINNTSRQAIHDTIKRSDNALLVYEEKLKLLNKDHELKKTFDNIILELDELQNNIKDEKMNQLICDIKTQIIENV</sequence>
<dbReference type="AlphaFoldDB" id="A0A1J0GHU9"/>
<accession>A0A1J0GHU9</accession>
<dbReference type="NCBIfam" id="NF045758">
    <property type="entry name" value="YlxM"/>
    <property type="match status" value="1"/>
</dbReference>
<dbReference type="InterPro" id="IPR036388">
    <property type="entry name" value="WH-like_DNA-bd_sf"/>
</dbReference>
<comment type="similarity">
    <text evidence="1 3">Belongs to the UPF0122 family.</text>
</comment>
<evidence type="ECO:0000256" key="2">
    <source>
        <dbReference type="ARBA" id="ARBA00024764"/>
    </source>
</evidence>
<dbReference type="PANTHER" id="PTHR40083">
    <property type="entry name" value="UPF0122 PROTEIN CBO2450/CLC_2298"/>
    <property type="match status" value="1"/>
</dbReference>
<reference evidence="5" key="1">
    <citation type="journal article" date="2016" name="Front. Microbiol.">
        <title>Complete Genome Sequence of Clostridium estertheticum DSM 8809, a Microbe Identified in Spoiled Vacuum Packed Beef.</title>
        <authorList>
            <person name="Yu Z."/>
            <person name="Gunn L."/>
            <person name="Brennan E."/>
            <person name="Reid R."/>
            <person name="Wall P.G."/>
            <person name="Gaora O.P."/>
            <person name="Hurley D."/>
            <person name="Bolton D."/>
            <person name="Fanning S."/>
        </authorList>
    </citation>
    <scope>NUCLEOTIDE SEQUENCE [LARGE SCALE GENOMIC DNA]</scope>
    <source>
        <strain evidence="5">DSM 8809</strain>
    </source>
</reference>
<dbReference type="HAMAP" id="MF_00245">
    <property type="entry name" value="UPF0122"/>
    <property type="match status" value="1"/>
</dbReference>
<comment type="function">
    <text evidence="2 3">Might take part in the signal recognition particle (SRP) pathway. This is inferred from the conservation of its genetic proximity to ftsY/ffh. May be a regulatory protein.</text>
</comment>
<evidence type="ECO:0000313" key="4">
    <source>
        <dbReference type="EMBL" id="APC40946.1"/>
    </source>
</evidence>
<dbReference type="PANTHER" id="PTHR40083:SF1">
    <property type="entry name" value="UPF0122 PROTEIN YLXM"/>
    <property type="match status" value="1"/>
</dbReference>
<dbReference type="InterPro" id="IPR054831">
    <property type="entry name" value="UPF0122_fam_protein"/>
</dbReference>
<dbReference type="Gene3D" id="1.10.10.10">
    <property type="entry name" value="Winged helix-like DNA-binding domain superfamily/Winged helix DNA-binding domain"/>
    <property type="match status" value="1"/>
</dbReference>
<keyword evidence="5" id="KW-1185">Reference proteome</keyword>
<dbReference type="GO" id="GO:0003677">
    <property type="term" value="F:DNA binding"/>
    <property type="evidence" value="ECO:0007669"/>
    <property type="project" value="UniProtKB-KW"/>
</dbReference>